<reference evidence="7 8" key="1">
    <citation type="submission" date="2018-02" db="EMBL/GenBank/DDBJ databases">
        <title>Comparative genomes isolates from brazilian mangrove.</title>
        <authorList>
            <person name="Araujo J.E."/>
            <person name="Taketani R.G."/>
            <person name="Silva M.C.P."/>
            <person name="Loureco M.V."/>
            <person name="Andreote F.D."/>
        </authorList>
    </citation>
    <scope>NUCLEOTIDE SEQUENCE [LARGE SCALE GENOMIC DNA]</scope>
    <source>
        <strain evidence="7 8">HEX-2 MGV</strain>
    </source>
</reference>
<evidence type="ECO:0000256" key="1">
    <source>
        <dbReference type="ARBA" id="ARBA00004167"/>
    </source>
</evidence>
<protein>
    <submittedName>
        <fullName evidence="7">Prepilin-type cleavage/methylation domain-containing protein</fullName>
    </submittedName>
</protein>
<keyword evidence="3 6" id="KW-0812">Transmembrane</keyword>
<dbReference type="RefSeq" id="WP_105358757.1">
    <property type="nucleotide sequence ID" value="NZ_PUIA01000081.1"/>
</dbReference>
<evidence type="ECO:0000256" key="6">
    <source>
        <dbReference type="SAM" id="Phobius"/>
    </source>
</evidence>
<evidence type="ECO:0000256" key="5">
    <source>
        <dbReference type="ARBA" id="ARBA00023136"/>
    </source>
</evidence>
<dbReference type="Gene3D" id="3.30.700.10">
    <property type="entry name" value="Glycoprotein, Type 4 Pilin"/>
    <property type="match status" value="1"/>
</dbReference>
<comment type="subcellular location">
    <subcellularLocation>
        <location evidence="1">Membrane</location>
        <topology evidence="1">Single-pass membrane protein</topology>
    </subcellularLocation>
</comment>
<gene>
    <name evidence="7" type="ORF">C5Y96_24020</name>
</gene>
<evidence type="ECO:0000256" key="3">
    <source>
        <dbReference type="ARBA" id="ARBA00022692"/>
    </source>
</evidence>
<dbReference type="GO" id="GO:0016020">
    <property type="term" value="C:membrane"/>
    <property type="evidence" value="ECO:0007669"/>
    <property type="project" value="UniProtKB-SubCell"/>
</dbReference>
<organism evidence="7 8">
    <name type="scientific">Blastopirellula marina</name>
    <dbReference type="NCBI Taxonomy" id="124"/>
    <lineage>
        <taxon>Bacteria</taxon>
        <taxon>Pseudomonadati</taxon>
        <taxon>Planctomycetota</taxon>
        <taxon>Planctomycetia</taxon>
        <taxon>Pirellulales</taxon>
        <taxon>Pirellulaceae</taxon>
        <taxon>Blastopirellula</taxon>
    </lineage>
</organism>
<dbReference type="InterPro" id="IPR000983">
    <property type="entry name" value="Bac_GSPG_pilin"/>
</dbReference>
<keyword evidence="2" id="KW-0488">Methylation</keyword>
<accession>A0A2S8EZW4</accession>
<dbReference type="EMBL" id="PUIA01000081">
    <property type="protein sequence ID" value="PQO25411.1"/>
    <property type="molecule type" value="Genomic_DNA"/>
</dbReference>
<dbReference type="Proteomes" id="UP000240009">
    <property type="component" value="Unassembled WGS sequence"/>
</dbReference>
<dbReference type="PROSITE" id="PS00409">
    <property type="entry name" value="PROKAR_NTER_METHYL"/>
    <property type="match status" value="1"/>
</dbReference>
<proteinExistence type="predicted"/>
<evidence type="ECO:0000256" key="4">
    <source>
        <dbReference type="ARBA" id="ARBA00022989"/>
    </source>
</evidence>
<dbReference type="InterPro" id="IPR012902">
    <property type="entry name" value="N_methyl_site"/>
</dbReference>
<evidence type="ECO:0000313" key="7">
    <source>
        <dbReference type="EMBL" id="PQO25411.1"/>
    </source>
</evidence>
<comment type="caution">
    <text evidence="7">The sequence shown here is derived from an EMBL/GenBank/DDBJ whole genome shotgun (WGS) entry which is preliminary data.</text>
</comment>
<dbReference type="Pfam" id="PF07963">
    <property type="entry name" value="N_methyl"/>
    <property type="match status" value="1"/>
</dbReference>
<dbReference type="PANTHER" id="PTHR30093:SF44">
    <property type="entry name" value="TYPE II SECRETION SYSTEM CORE PROTEIN G"/>
    <property type="match status" value="1"/>
</dbReference>
<dbReference type="GO" id="GO:0015628">
    <property type="term" value="P:protein secretion by the type II secretion system"/>
    <property type="evidence" value="ECO:0007669"/>
    <property type="project" value="InterPro"/>
</dbReference>
<dbReference type="PRINTS" id="PR00813">
    <property type="entry name" value="BCTERIALGSPG"/>
</dbReference>
<sequence length="108" mass="11687">MYQSKLNRKRRGFSLLELLAVVVILGIIAAIVVPRVSTSSALAKQRVNEHNIATLNAAVERYFVNEGSWPSALTDLGTDYLPDGVPAVPTDSSLSYTIDGTTHRVSAM</sequence>
<keyword evidence="4 6" id="KW-1133">Transmembrane helix</keyword>
<name>A0A2S8EZW4_9BACT</name>
<feature type="transmembrane region" description="Helical" evidence="6">
    <location>
        <begin position="12"/>
        <end position="33"/>
    </location>
</feature>
<dbReference type="NCBIfam" id="TIGR02532">
    <property type="entry name" value="IV_pilin_GFxxxE"/>
    <property type="match status" value="1"/>
</dbReference>
<dbReference type="SUPFAM" id="SSF54523">
    <property type="entry name" value="Pili subunits"/>
    <property type="match status" value="1"/>
</dbReference>
<evidence type="ECO:0000313" key="8">
    <source>
        <dbReference type="Proteomes" id="UP000240009"/>
    </source>
</evidence>
<dbReference type="GO" id="GO:0015627">
    <property type="term" value="C:type II protein secretion system complex"/>
    <property type="evidence" value="ECO:0007669"/>
    <property type="project" value="InterPro"/>
</dbReference>
<keyword evidence="5 6" id="KW-0472">Membrane</keyword>
<dbReference type="PANTHER" id="PTHR30093">
    <property type="entry name" value="GENERAL SECRETION PATHWAY PROTEIN G"/>
    <property type="match status" value="1"/>
</dbReference>
<dbReference type="OrthoDB" id="286317at2"/>
<dbReference type="InterPro" id="IPR045584">
    <property type="entry name" value="Pilin-like"/>
</dbReference>
<evidence type="ECO:0000256" key="2">
    <source>
        <dbReference type="ARBA" id="ARBA00022481"/>
    </source>
</evidence>
<dbReference type="AlphaFoldDB" id="A0A2S8EZW4"/>